<sequence>MGSLSNPLDQWGFDLIRNKMGNKTLEKLEKEIEYKKMDIHNSQVGFSLQEQEVFKNELKVLEDKLKKMLE</sequence>
<evidence type="ECO:0000313" key="1">
    <source>
        <dbReference type="EMBL" id="GAG80601.1"/>
    </source>
</evidence>
<accession>X1C862</accession>
<name>X1C862_9ZZZZ</name>
<proteinExistence type="predicted"/>
<protein>
    <submittedName>
        <fullName evidence="1">Uncharacterized protein</fullName>
    </submittedName>
</protein>
<dbReference type="EMBL" id="BART01009762">
    <property type="protein sequence ID" value="GAG80601.1"/>
    <property type="molecule type" value="Genomic_DNA"/>
</dbReference>
<comment type="caution">
    <text evidence="1">The sequence shown here is derived from an EMBL/GenBank/DDBJ whole genome shotgun (WGS) entry which is preliminary data.</text>
</comment>
<organism evidence="1">
    <name type="scientific">marine sediment metagenome</name>
    <dbReference type="NCBI Taxonomy" id="412755"/>
    <lineage>
        <taxon>unclassified sequences</taxon>
        <taxon>metagenomes</taxon>
        <taxon>ecological metagenomes</taxon>
    </lineage>
</organism>
<gene>
    <name evidence="1" type="ORF">S01H4_21523</name>
</gene>
<reference evidence="1" key="1">
    <citation type="journal article" date="2014" name="Front. Microbiol.">
        <title>High frequency of phylogenetically diverse reductive dehalogenase-homologous genes in deep subseafloor sedimentary metagenomes.</title>
        <authorList>
            <person name="Kawai M."/>
            <person name="Futagami T."/>
            <person name="Toyoda A."/>
            <person name="Takaki Y."/>
            <person name="Nishi S."/>
            <person name="Hori S."/>
            <person name="Arai W."/>
            <person name="Tsubouchi T."/>
            <person name="Morono Y."/>
            <person name="Uchiyama I."/>
            <person name="Ito T."/>
            <person name="Fujiyama A."/>
            <person name="Inagaki F."/>
            <person name="Takami H."/>
        </authorList>
    </citation>
    <scope>NUCLEOTIDE SEQUENCE</scope>
    <source>
        <strain evidence="1">Expedition CK06-06</strain>
    </source>
</reference>
<dbReference type="AlphaFoldDB" id="X1C862"/>